<protein>
    <recommendedName>
        <fullName evidence="3">Nudix hydrolase domain-containing protein</fullName>
    </recommendedName>
</protein>
<proteinExistence type="predicted"/>
<dbReference type="OrthoDB" id="9806849at2"/>
<keyword evidence="2" id="KW-1185">Reference proteome</keyword>
<evidence type="ECO:0000313" key="1">
    <source>
        <dbReference type="EMBL" id="SMQ67304.1"/>
    </source>
</evidence>
<accession>A0A1Y6EXB5</accession>
<name>A0A1Y6EXB5_9HYPH</name>
<evidence type="ECO:0000313" key="2">
    <source>
        <dbReference type="Proteomes" id="UP000194474"/>
    </source>
</evidence>
<dbReference type="InterPro" id="IPR015797">
    <property type="entry name" value="NUDIX_hydrolase-like_dom_sf"/>
</dbReference>
<evidence type="ECO:0008006" key="3">
    <source>
        <dbReference type="Google" id="ProtNLM"/>
    </source>
</evidence>
<dbReference type="RefSeq" id="WP_086469865.1">
    <property type="nucleotide sequence ID" value="NZ_FXWK01000001.1"/>
</dbReference>
<reference evidence="2" key="1">
    <citation type="submission" date="2017-04" db="EMBL/GenBank/DDBJ databases">
        <authorList>
            <person name="Varghese N."/>
            <person name="Submissions S."/>
        </authorList>
    </citation>
    <scope>NUCLEOTIDE SEQUENCE [LARGE SCALE GENOMIC DNA]</scope>
</reference>
<dbReference type="CDD" id="cd02883">
    <property type="entry name" value="NUDIX_Hydrolase"/>
    <property type="match status" value="1"/>
</dbReference>
<organism evidence="1 2">
    <name type="scientific">Devosia lucknowensis</name>
    <dbReference type="NCBI Taxonomy" id="1096929"/>
    <lineage>
        <taxon>Bacteria</taxon>
        <taxon>Pseudomonadati</taxon>
        <taxon>Pseudomonadota</taxon>
        <taxon>Alphaproteobacteria</taxon>
        <taxon>Hyphomicrobiales</taxon>
        <taxon>Devosiaceae</taxon>
        <taxon>Devosia</taxon>
    </lineage>
</organism>
<gene>
    <name evidence="1" type="ORF">SAMN06295905_1556</name>
</gene>
<sequence>MTIRIETIAGTDLPLRPGGFPLPQDLRGQVPAVWAKMIARNPTIWDGRLYGFTPPVVDAAGILRAEAMEDDYSAHLAWREAEFPEIGLCHMFVTAIICSSDGAIILGRMSGDTINAGRVYPPGGVLDPRDLGADGRIDAERAIGFELNEETGLHAADARKGALLAISDGPRMALGRVLHFDRTADALVQEITATLEQQDERELDAVVACRSTADGRAAGNLAPYAEALLDAVFGGRIDLLRPRVW</sequence>
<dbReference type="EMBL" id="FXWK01000001">
    <property type="protein sequence ID" value="SMQ67304.1"/>
    <property type="molecule type" value="Genomic_DNA"/>
</dbReference>
<dbReference type="Proteomes" id="UP000194474">
    <property type="component" value="Unassembled WGS sequence"/>
</dbReference>
<dbReference type="SUPFAM" id="SSF55811">
    <property type="entry name" value="Nudix"/>
    <property type="match status" value="1"/>
</dbReference>
<dbReference type="Gene3D" id="3.90.79.10">
    <property type="entry name" value="Nucleoside Triphosphate Pyrophosphohydrolase"/>
    <property type="match status" value="1"/>
</dbReference>
<dbReference type="AlphaFoldDB" id="A0A1Y6EXB5"/>